<dbReference type="EMBL" id="PQIB02000007">
    <property type="protein sequence ID" value="RLN09750.1"/>
    <property type="molecule type" value="Genomic_DNA"/>
</dbReference>
<feature type="compositionally biased region" description="Polar residues" evidence="1">
    <location>
        <begin position="16"/>
        <end position="39"/>
    </location>
</feature>
<keyword evidence="3" id="KW-1185">Reference proteome</keyword>
<sequence>MNGRSWRRSLMWRAANSRSSGRSTTSCVVSRTPRSSPLRTPSRERADSNISGRSVMSCAASGLPRSSPSRTPSRGHKQRRCSFKVHGRRLLLSRKELCATKALKEKAEASEASLTQSLCNAHSAITNLNTTVASIRDQEIAVSVQLKDEETKSQQLSAELVLVKGLLEQKEVELTNLQMAARMALEDLGGSATTEDDMLISQLVHFAEGAQSAVTQVLHLGVRRAFAVTRSHYEDIDLPELSQGFVSGYEEEELEWIEDHVAPLGRALAEKMEDEVVLKK</sequence>
<dbReference type="AlphaFoldDB" id="A0A3L6RWC5"/>
<organism evidence="2 3">
    <name type="scientific">Panicum miliaceum</name>
    <name type="common">Proso millet</name>
    <name type="synonym">Broomcorn millet</name>
    <dbReference type="NCBI Taxonomy" id="4540"/>
    <lineage>
        <taxon>Eukaryota</taxon>
        <taxon>Viridiplantae</taxon>
        <taxon>Streptophyta</taxon>
        <taxon>Embryophyta</taxon>
        <taxon>Tracheophyta</taxon>
        <taxon>Spermatophyta</taxon>
        <taxon>Magnoliopsida</taxon>
        <taxon>Liliopsida</taxon>
        <taxon>Poales</taxon>
        <taxon>Poaceae</taxon>
        <taxon>PACMAD clade</taxon>
        <taxon>Panicoideae</taxon>
        <taxon>Panicodae</taxon>
        <taxon>Paniceae</taxon>
        <taxon>Panicinae</taxon>
        <taxon>Panicum</taxon>
        <taxon>Panicum sect. Panicum</taxon>
    </lineage>
</organism>
<proteinExistence type="predicted"/>
<evidence type="ECO:0000313" key="2">
    <source>
        <dbReference type="EMBL" id="RLN09750.1"/>
    </source>
</evidence>
<dbReference type="Proteomes" id="UP000275267">
    <property type="component" value="Unassembled WGS sequence"/>
</dbReference>
<feature type="region of interest" description="Disordered" evidence="1">
    <location>
        <begin position="13"/>
        <end position="81"/>
    </location>
</feature>
<evidence type="ECO:0000313" key="3">
    <source>
        <dbReference type="Proteomes" id="UP000275267"/>
    </source>
</evidence>
<reference evidence="3" key="1">
    <citation type="journal article" date="2019" name="Nat. Commun.">
        <title>The genome of broomcorn millet.</title>
        <authorList>
            <person name="Zou C."/>
            <person name="Miki D."/>
            <person name="Li D."/>
            <person name="Tang Q."/>
            <person name="Xiao L."/>
            <person name="Rajput S."/>
            <person name="Deng P."/>
            <person name="Jia W."/>
            <person name="Huang R."/>
            <person name="Zhang M."/>
            <person name="Sun Y."/>
            <person name="Hu J."/>
            <person name="Fu X."/>
            <person name="Schnable P.S."/>
            <person name="Li F."/>
            <person name="Zhang H."/>
            <person name="Feng B."/>
            <person name="Zhu X."/>
            <person name="Liu R."/>
            <person name="Schnable J.C."/>
            <person name="Zhu J.-K."/>
            <person name="Zhang H."/>
        </authorList>
    </citation>
    <scope>NUCLEOTIDE SEQUENCE [LARGE SCALE GENOMIC DNA]</scope>
</reference>
<evidence type="ECO:0000256" key="1">
    <source>
        <dbReference type="SAM" id="MobiDB-lite"/>
    </source>
</evidence>
<accession>A0A3L6RWC5</accession>
<dbReference type="OrthoDB" id="719149at2759"/>
<name>A0A3L6RWC5_PANMI</name>
<gene>
    <name evidence="2" type="ORF">C2845_PM11G07580</name>
</gene>
<protein>
    <submittedName>
        <fullName evidence="2">Uncharacterized protein</fullName>
    </submittedName>
</protein>
<comment type="caution">
    <text evidence="2">The sequence shown here is derived from an EMBL/GenBank/DDBJ whole genome shotgun (WGS) entry which is preliminary data.</text>
</comment>